<dbReference type="KEGG" id="kdj:28969379"/>
<dbReference type="AlphaFoldDB" id="A0A1A6A021"/>
<sequence>MFKAAIVSFLVASAALVSATHTTINGQDIDCAQDNCYRAVGRTYQGPQVYAQHMASCATAVSCQSTPAAATATTAVTVTQGVTTIYVEANTVQPTPVSAVLTCPTAGIPSDQASQCSYNFQSYTNACLCNGVSATTSVAATPTITATITTTVPAIVYATGAPVAIAL</sequence>
<evidence type="ECO:0000313" key="4">
    <source>
        <dbReference type="Proteomes" id="UP000078595"/>
    </source>
</evidence>
<evidence type="ECO:0000313" key="3">
    <source>
        <dbReference type="EMBL" id="WWC63059.1"/>
    </source>
</evidence>
<dbReference type="RefSeq" id="XP_018261244.1">
    <property type="nucleotide sequence ID" value="XM_018408972.1"/>
</dbReference>
<dbReference type="EMBL" id="KI894033">
    <property type="protein sequence ID" value="OBR83402.1"/>
    <property type="molecule type" value="Genomic_DNA"/>
</dbReference>
<protein>
    <recommendedName>
        <fullName evidence="5">CBM1 domain-containing protein</fullName>
    </recommendedName>
</protein>
<evidence type="ECO:0000256" key="1">
    <source>
        <dbReference type="SAM" id="SignalP"/>
    </source>
</evidence>
<reference evidence="3" key="3">
    <citation type="submission" date="2024-02" db="EMBL/GenBank/DDBJ databases">
        <title>Comparative genomics of Cryptococcus and Kwoniella reveals pathogenesis evolution and contrasting modes of karyotype evolution via chromosome fusion or intercentromeric recombination.</title>
        <authorList>
            <person name="Coelho M.A."/>
            <person name="David-Palma M."/>
            <person name="Shea T."/>
            <person name="Bowers K."/>
            <person name="McGinley-Smith S."/>
            <person name="Mohammad A.W."/>
            <person name="Gnirke A."/>
            <person name="Yurkov A.M."/>
            <person name="Nowrousian M."/>
            <person name="Sun S."/>
            <person name="Cuomo C.A."/>
            <person name="Heitman J."/>
        </authorList>
    </citation>
    <scope>NUCLEOTIDE SEQUENCE</scope>
    <source>
        <strain evidence="3">CBS 10117</strain>
    </source>
</reference>
<keyword evidence="1" id="KW-0732">Signal</keyword>
<dbReference type="OrthoDB" id="5596743at2759"/>
<reference evidence="2" key="1">
    <citation type="submission" date="2013-07" db="EMBL/GenBank/DDBJ databases">
        <title>The Genome Sequence of Cryptococcus dejecticola CBS10117.</title>
        <authorList>
            <consortium name="The Broad Institute Genome Sequencing Platform"/>
            <person name="Cuomo C."/>
            <person name="Litvintseva A."/>
            <person name="Chen Y."/>
            <person name="Heitman J."/>
            <person name="Sun S."/>
            <person name="Springer D."/>
            <person name="Dromer F."/>
            <person name="Young S.K."/>
            <person name="Zeng Q."/>
            <person name="Gargeya S."/>
            <person name="Fitzgerald M."/>
            <person name="Abouelleil A."/>
            <person name="Alvarado L."/>
            <person name="Berlin A.M."/>
            <person name="Chapman S.B."/>
            <person name="Dewar J."/>
            <person name="Goldberg J."/>
            <person name="Griggs A."/>
            <person name="Gujja S."/>
            <person name="Hansen M."/>
            <person name="Howarth C."/>
            <person name="Imamovic A."/>
            <person name="Larimer J."/>
            <person name="McCowan C."/>
            <person name="Murphy C."/>
            <person name="Pearson M."/>
            <person name="Priest M."/>
            <person name="Roberts A."/>
            <person name="Saif S."/>
            <person name="Shea T."/>
            <person name="Sykes S."/>
            <person name="Wortman J."/>
            <person name="Nusbaum C."/>
            <person name="Birren B."/>
        </authorList>
    </citation>
    <scope>NUCLEOTIDE SEQUENCE [LARGE SCALE GENOMIC DNA]</scope>
    <source>
        <strain evidence="2">CBS 10117</strain>
    </source>
</reference>
<proteinExistence type="predicted"/>
<dbReference type="VEuPathDB" id="FungiDB:I303_05680"/>
<keyword evidence="4" id="KW-1185">Reference proteome</keyword>
<feature type="chain" id="PRO_5008341965" description="CBM1 domain-containing protein" evidence="1">
    <location>
        <begin position="20"/>
        <end position="167"/>
    </location>
</feature>
<name>A0A1A6A021_9TREE</name>
<reference evidence="3" key="2">
    <citation type="submission" date="2013-07" db="EMBL/GenBank/DDBJ databases">
        <authorList>
            <consortium name="The Broad Institute Genome Sequencing Platform"/>
            <person name="Cuomo C."/>
            <person name="Litvintseva A."/>
            <person name="Chen Y."/>
            <person name="Heitman J."/>
            <person name="Sun S."/>
            <person name="Springer D."/>
            <person name="Dromer F."/>
            <person name="Young S.K."/>
            <person name="Zeng Q."/>
            <person name="Gargeya S."/>
            <person name="Fitzgerald M."/>
            <person name="Abouelleil A."/>
            <person name="Alvarado L."/>
            <person name="Berlin A.M."/>
            <person name="Chapman S.B."/>
            <person name="Dewar J."/>
            <person name="Goldberg J."/>
            <person name="Griggs A."/>
            <person name="Gujja S."/>
            <person name="Hansen M."/>
            <person name="Howarth C."/>
            <person name="Imamovic A."/>
            <person name="Larimer J."/>
            <person name="McCowan C."/>
            <person name="Murphy C."/>
            <person name="Pearson M."/>
            <person name="Priest M."/>
            <person name="Roberts A."/>
            <person name="Saif S."/>
            <person name="Shea T."/>
            <person name="Sykes S."/>
            <person name="Wortman J."/>
            <person name="Nusbaum C."/>
            <person name="Birren B."/>
        </authorList>
    </citation>
    <scope>NUCLEOTIDE SEQUENCE</scope>
    <source>
        <strain evidence="3">CBS 10117</strain>
    </source>
</reference>
<dbReference type="GeneID" id="28969379"/>
<dbReference type="Proteomes" id="UP000078595">
    <property type="component" value="Chromosome 7"/>
</dbReference>
<accession>A0A1A6A021</accession>
<dbReference type="EMBL" id="CP144536">
    <property type="protein sequence ID" value="WWC63059.1"/>
    <property type="molecule type" value="Genomic_DNA"/>
</dbReference>
<evidence type="ECO:0008006" key="5">
    <source>
        <dbReference type="Google" id="ProtNLM"/>
    </source>
</evidence>
<feature type="signal peptide" evidence="1">
    <location>
        <begin position="1"/>
        <end position="19"/>
    </location>
</feature>
<dbReference type="STRING" id="1296121.A0A1A6A021"/>
<evidence type="ECO:0000313" key="2">
    <source>
        <dbReference type="EMBL" id="OBR83402.1"/>
    </source>
</evidence>
<gene>
    <name evidence="2" type="ORF">I303_05680</name>
    <name evidence="3" type="ORF">I303_105658</name>
</gene>
<organism evidence="2">
    <name type="scientific">Kwoniella dejecticola CBS 10117</name>
    <dbReference type="NCBI Taxonomy" id="1296121"/>
    <lineage>
        <taxon>Eukaryota</taxon>
        <taxon>Fungi</taxon>
        <taxon>Dikarya</taxon>
        <taxon>Basidiomycota</taxon>
        <taxon>Agaricomycotina</taxon>
        <taxon>Tremellomycetes</taxon>
        <taxon>Tremellales</taxon>
        <taxon>Cryptococcaceae</taxon>
        <taxon>Kwoniella</taxon>
    </lineage>
</organism>